<proteinExistence type="predicted"/>
<feature type="transmembrane region" description="Helical" evidence="1">
    <location>
        <begin position="12"/>
        <end position="35"/>
    </location>
</feature>
<dbReference type="Proteomes" id="UP000032431">
    <property type="component" value="Chromosome I"/>
</dbReference>
<keyword evidence="1" id="KW-0472">Membrane</keyword>
<dbReference type="OrthoDB" id="1818981at2"/>
<dbReference type="KEGG" id="ccel:CCDG5_0121"/>
<evidence type="ECO:0000313" key="3">
    <source>
        <dbReference type="Proteomes" id="UP000032431"/>
    </source>
</evidence>
<name>A0A078KQ24_9FIRM</name>
<sequence length="208" mass="23878">MTKEQFKKKLSNFWYYYKIHTIVAVFAIICVAFMVKQCAERIEPDMEIIMVTDSVTLSEDKVTDIENMLSKYTDDLNRDGRKFVRCDYINMNQKQDAQVLYALQTKLMAEIAGSDTALFITDDTFLKRFQEQGMFLDLKDVGLSGQYGVKLSKLPDFKIQDMPTGFYDLNLSIRAFNGTSLDREDASDSYKNSVKMLKALLKNGGIIK</sequence>
<gene>
    <name evidence="2" type="ORF">CCDG5_0121</name>
</gene>
<dbReference type="HOGENOM" id="CLU_1124056_0_0_9"/>
<keyword evidence="1" id="KW-1133">Transmembrane helix</keyword>
<keyword evidence="3" id="KW-1185">Reference proteome</keyword>
<evidence type="ECO:0000256" key="1">
    <source>
        <dbReference type="SAM" id="Phobius"/>
    </source>
</evidence>
<dbReference type="PATRIC" id="fig|29343.3.peg.123"/>
<dbReference type="STRING" id="29343.CCDG5_0121"/>
<accession>A0A078KQ24</accession>
<protein>
    <submittedName>
        <fullName evidence="2">Putative membrane protein</fullName>
    </submittedName>
</protein>
<dbReference type="AlphaFoldDB" id="A0A078KQ24"/>
<reference evidence="3" key="1">
    <citation type="submission" date="2014-07" db="EMBL/GenBank/DDBJ databases">
        <authorList>
            <person name="Wibberg D."/>
        </authorList>
    </citation>
    <scope>NUCLEOTIDE SEQUENCE [LARGE SCALE GENOMIC DNA]</scope>
    <source>
        <strain evidence="3">DG5</strain>
    </source>
</reference>
<organism evidence="2 3">
    <name type="scientific">[Clostridium] cellulosi</name>
    <dbReference type="NCBI Taxonomy" id="29343"/>
    <lineage>
        <taxon>Bacteria</taxon>
        <taxon>Bacillati</taxon>
        <taxon>Bacillota</taxon>
        <taxon>Clostridia</taxon>
        <taxon>Eubacteriales</taxon>
        <taxon>Oscillospiraceae</taxon>
        <taxon>Oscillospiraceae incertae sedis</taxon>
    </lineage>
</organism>
<dbReference type="EMBL" id="LM995447">
    <property type="protein sequence ID" value="CDZ23265.1"/>
    <property type="molecule type" value="Genomic_DNA"/>
</dbReference>
<evidence type="ECO:0000313" key="2">
    <source>
        <dbReference type="EMBL" id="CDZ23265.1"/>
    </source>
</evidence>
<keyword evidence="1" id="KW-0812">Transmembrane</keyword>